<feature type="region of interest" description="Disordered" evidence="6">
    <location>
        <begin position="19"/>
        <end position="45"/>
    </location>
</feature>
<comment type="caution">
    <text evidence="8">The sequence shown here is derived from an EMBL/GenBank/DDBJ whole genome shotgun (WGS) entry which is preliminary data.</text>
</comment>
<dbReference type="GO" id="GO:0008270">
    <property type="term" value="F:zinc ion binding"/>
    <property type="evidence" value="ECO:0007669"/>
    <property type="project" value="UniProtKB-KW"/>
</dbReference>
<dbReference type="OrthoDB" id="3264316at2759"/>
<comment type="subcellular location">
    <subcellularLocation>
        <location evidence="1">Nucleus</location>
    </subcellularLocation>
</comment>
<keyword evidence="9" id="KW-1185">Reference proteome</keyword>
<dbReference type="SUPFAM" id="SSF53098">
    <property type="entry name" value="Ribonuclease H-like"/>
    <property type="match status" value="1"/>
</dbReference>
<dbReference type="AlphaFoldDB" id="A0A9Q3FZ25"/>
<dbReference type="PANTHER" id="PTHR46481:SF10">
    <property type="entry name" value="ZINC FINGER BED DOMAIN-CONTAINING PROTEIN 39"/>
    <property type="match status" value="1"/>
</dbReference>
<evidence type="ECO:0000313" key="9">
    <source>
        <dbReference type="Proteomes" id="UP000765509"/>
    </source>
</evidence>
<accession>A0A9Q3FZ25</accession>
<reference evidence="8" key="1">
    <citation type="submission" date="2021-03" db="EMBL/GenBank/DDBJ databases">
        <title>Draft genome sequence of rust myrtle Austropuccinia psidii MF-1, a brazilian biotype.</title>
        <authorList>
            <person name="Quecine M.C."/>
            <person name="Pachon D.M.R."/>
            <person name="Bonatelli M.L."/>
            <person name="Correr F.H."/>
            <person name="Franceschini L.M."/>
            <person name="Leite T.F."/>
            <person name="Margarido G.R.A."/>
            <person name="Almeida C.A."/>
            <person name="Ferrarezi J.A."/>
            <person name="Labate C.A."/>
        </authorList>
    </citation>
    <scope>NUCLEOTIDE SEQUENCE</scope>
    <source>
        <strain evidence="8">MF-1</strain>
    </source>
</reference>
<dbReference type="GO" id="GO:0005634">
    <property type="term" value="C:nucleus"/>
    <property type="evidence" value="ECO:0007669"/>
    <property type="project" value="UniProtKB-SubCell"/>
</dbReference>
<dbReference type="PANTHER" id="PTHR46481">
    <property type="entry name" value="ZINC FINGER BED DOMAIN-CONTAINING PROTEIN 4"/>
    <property type="match status" value="1"/>
</dbReference>
<gene>
    <name evidence="8" type="ORF">O181_086002</name>
</gene>
<evidence type="ECO:0000256" key="5">
    <source>
        <dbReference type="ARBA" id="ARBA00023242"/>
    </source>
</evidence>
<keyword evidence="2" id="KW-0479">Metal-binding</keyword>
<evidence type="ECO:0000256" key="1">
    <source>
        <dbReference type="ARBA" id="ARBA00004123"/>
    </source>
</evidence>
<dbReference type="Proteomes" id="UP000765509">
    <property type="component" value="Unassembled WGS sequence"/>
</dbReference>
<feature type="domain" description="HAT C-terminal dimerisation" evidence="7">
    <location>
        <begin position="693"/>
        <end position="775"/>
    </location>
</feature>
<evidence type="ECO:0000256" key="6">
    <source>
        <dbReference type="SAM" id="MobiDB-lite"/>
    </source>
</evidence>
<feature type="compositionally biased region" description="Polar residues" evidence="6">
    <location>
        <begin position="19"/>
        <end position="38"/>
    </location>
</feature>
<keyword evidence="4" id="KW-0862">Zinc</keyword>
<protein>
    <recommendedName>
        <fullName evidence="7">HAT C-terminal dimerisation domain-containing protein</fullName>
    </recommendedName>
</protein>
<evidence type="ECO:0000259" key="7">
    <source>
        <dbReference type="Pfam" id="PF05699"/>
    </source>
</evidence>
<name>A0A9Q3FZ25_9BASI</name>
<dbReference type="GO" id="GO:0046983">
    <property type="term" value="F:protein dimerization activity"/>
    <property type="evidence" value="ECO:0007669"/>
    <property type="project" value="InterPro"/>
</dbReference>
<evidence type="ECO:0000256" key="4">
    <source>
        <dbReference type="ARBA" id="ARBA00022833"/>
    </source>
</evidence>
<dbReference type="EMBL" id="AVOT02051272">
    <property type="protein sequence ID" value="MBW0546287.1"/>
    <property type="molecule type" value="Genomic_DNA"/>
</dbReference>
<evidence type="ECO:0000256" key="2">
    <source>
        <dbReference type="ARBA" id="ARBA00022723"/>
    </source>
</evidence>
<dbReference type="Pfam" id="PF05699">
    <property type="entry name" value="Dimer_Tnp_hAT"/>
    <property type="match status" value="1"/>
</dbReference>
<keyword evidence="3" id="KW-0863">Zinc-finger</keyword>
<proteinExistence type="predicted"/>
<evidence type="ECO:0000256" key="3">
    <source>
        <dbReference type="ARBA" id="ARBA00022771"/>
    </source>
</evidence>
<keyword evidence="5" id="KW-0539">Nucleus</keyword>
<dbReference type="InterPro" id="IPR008906">
    <property type="entry name" value="HATC_C_dom"/>
</dbReference>
<dbReference type="InterPro" id="IPR012337">
    <property type="entry name" value="RNaseH-like_sf"/>
</dbReference>
<organism evidence="8 9">
    <name type="scientific">Austropuccinia psidii MF-1</name>
    <dbReference type="NCBI Taxonomy" id="1389203"/>
    <lineage>
        <taxon>Eukaryota</taxon>
        <taxon>Fungi</taxon>
        <taxon>Dikarya</taxon>
        <taxon>Basidiomycota</taxon>
        <taxon>Pucciniomycotina</taxon>
        <taxon>Pucciniomycetes</taxon>
        <taxon>Pucciniales</taxon>
        <taxon>Sphaerophragmiaceae</taxon>
        <taxon>Austropuccinia</taxon>
    </lineage>
</organism>
<evidence type="ECO:0000313" key="8">
    <source>
        <dbReference type="EMBL" id="MBW0546287.1"/>
    </source>
</evidence>
<sequence length="782" mass="89149">MAPIQHINPLLFITDTLTESDTSAPNSDTPNLTSSDSGLGQRARSHVGNSGLYQAMLSDDEASGEYNNGDEDYVVAEDDGLGMDDVTPPKQARTSVKRRRVQSNVYDYFEKLNPNGEWIETKGNFRFTYKCRHCSVKLAIIGRNTSNLNKHQESVLKQLVEGLVAIQVLFLIFESPRLRRVLQRLAPNFSWPKRRLVAQTATQLYFERKNRLLQEVDNLPSDTPLCGAIDCWTTKDQSKSYLAIVLQWINPVDYSFRKSIVAFESLHGPHSGEALAWTLWEALSKRGMIKRLYSVTGDNAANNVTLMAQMQRKFSGINMTWDREKRFHRCACHVLNLVAKDFLLYMGQLTDEDYDFFDDYLAVTKNSIEDSDNDVGLKDDQASIKTVKRNSGQSLKKRKSRAFNQATLETQDKSSDIAMIMGTHNSEASERDCDELGTVQRPPGKKTIVRLLQDLCTHIRGSSKQRELFIESRKKTRDPPLLPISIPMTRWNFFLKQIQRAHQLKLSIQIYTNTPQTDKYHLSEEVWSAMEYMEPILQMFDQACNVFQSKAPSKHLVLPYYQVILNRLTHYASKSPHSWRRACEAAHAKVKKYYEYEMANNDSLIATLLNPKYREGIFKQMGVPPHRAKEVIDLLACECSTLAQNELSGLVTGDQQSSSDNLSEPESFDLLRHLKQPPIETMYDVLHSQDDEVTSYLQNTHPMTKGEHILDYWKRQIISGNFPNLGKVALRYLSIPASSASVERVFSHSGRLKCPTRASLGSRTIAHLTCLKEWLNDECPPV</sequence>
<dbReference type="InterPro" id="IPR052035">
    <property type="entry name" value="ZnF_BED_domain_contain"/>
</dbReference>